<evidence type="ECO:0008006" key="2">
    <source>
        <dbReference type="Google" id="ProtNLM"/>
    </source>
</evidence>
<dbReference type="AlphaFoldDB" id="M1RY67"/>
<evidence type="ECO:0000313" key="1">
    <source>
        <dbReference type="EMBL" id="AGG35707.1"/>
    </source>
</evidence>
<organism evidence="1">
    <name type="scientific">Streptomyces arginensis</name>
    <dbReference type="NCBI Taxonomy" id="1295550"/>
    <lineage>
        <taxon>Bacteria</taxon>
        <taxon>Bacillati</taxon>
        <taxon>Actinomycetota</taxon>
        <taxon>Actinomycetes</taxon>
        <taxon>Kitasatosporales</taxon>
        <taxon>Streptomycetaceae</taxon>
        <taxon>Streptomyces</taxon>
    </lineage>
</organism>
<sequence>MSRSVCHETAPADPGVNLRQLRFSPPGCKQADEERGHGIDTWEVSDSGHRRSRPGCYVKVGRHVRIPESAVEEFVQSRMVEPLRRPRPRYRRVA</sequence>
<reference evidence="1" key="1">
    <citation type="submission" date="2012-11" db="EMBL/GenBank/DDBJ databases">
        <title>Arginomycin, a peptidyl-nucleoside antibiotic from Streptomyces arginensis NRRL15941.</title>
        <authorList>
            <person name="Feng J."/>
            <person name="He X."/>
        </authorList>
    </citation>
    <scope>NUCLEOTIDE SEQUENCE</scope>
    <source>
        <strain evidence="1">NRRL15941</strain>
    </source>
</reference>
<proteinExistence type="predicted"/>
<protein>
    <recommendedName>
        <fullName evidence="2">DNA-binding protein</fullName>
    </recommendedName>
</protein>
<accession>M1RY67</accession>
<name>M1RY67_STREL</name>
<dbReference type="EMBL" id="KC181124">
    <property type="protein sequence ID" value="AGG35707.1"/>
    <property type="molecule type" value="Genomic_DNA"/>
</dbReference>